<dbReference type="RefSeq" id="WP_345361221.1">
    <property type="nucleotide sequence ID" value="NZ_BAABII010000005.1"/>
</dbReference>
<evidence type="ECO:0000256" key="3">
    <source>
        <dbReference type="ARBA" id="ARBA00023004"/>
    </source>
</evidence>
<keyword evidence="4" id="KW-0411">Iron-sulfur</keyword>
<dbReference type="InterPro" id="IPR042216">
    <property type="entry name" value="MitoNEET_CISD"/>
</dbReference>
<keyword evidence="7" id="KW-1185">Reference proteome</keyword>
<dbReference type="EMBL" id="JBGEHV010000002">
    <property type="protein sequence ID" value="MEY8038109.1"/>
    <property type="molecule type" value="Genomic_DNA"/>
</dbReference>
<reference evidence="6 7" key="1">
    <citation type="submission" date="2024-08" db="EMBL/GenBank/DDBJ databases">
        <title>Genome mining of Saccharopolyspora cebuensis PGLac3 from Nigerian medicinal plant.</title>
        <authorList>
            <person name="Ezeobiora C.E."/>
            <person name="Igbokwe N.H."/>
            <person name="Amin D.H."/>
            <person name="Mendie U.E."/>
        </authorList>
    </citation>
    <scope>NUCLEOTIDE SEQUENCE [LARGE SCALE GENOMIC DNA]</scope>
    <source>
        <strain evidence="6 7">PGLac3</strain>
    </source>
</reference>
<dbReference type="Proteomes" id="UP001564626">
    <property type="component" value="Unassembled WGS sequence"/>
</dbReference>
<proteinExistence type="predicted"/>
<evidence type="ECO:0000256" key="1">
    <source>
        <dbReference type="ARBA" id="ARBA00022714"/>
    </source>
</evidence>
<organism evidence="6 7">
    <name type="scientific">Saccharopolyspora cebuensis</name>
    <dbReference type="NCBI Taxonomy" id="418759"/>
    <lineage>
        <taxon>Bacteria</taxon>
        <taxon>Bacillati</taxon>
        <taxon>Actinomycetota</taxon>
        <taxon>Actinomycetes</taxon>
        <taxon>Pseudonocardiales</taxon>
        <taxon>Pseudonocardiaceae</taxon>
        <taxon>Saccharopolyspora</taxon>
    </lineage>
</organism>
<dbReference type="Gene3D" id="3.40.5.90">
    <property type="entry name" value="CDGSH iron-sulfur domain, mitoNEET-type"/>
    <property type="match status" value="1"/>
</dbReference>
<gene>
    <name evidence="6" type="ORF">AB8O55_01745</name>
</gene>
<dbReference type="InterPro" id="IPR018967">
    <property type="entry name" value="FeS-contain_CDGSH-typ"/>
</dbReference>
<feature type="domain" description="Iron-binding zinc finger CDGSH type" evidence="5">
    <location>
        <begin position="20"/>
        <end position="71"/>
    </location>
</feature>
<dbReference type="Pfam" id="PF09360">
    <property type="entry name" value="zf-CDGSH"/>
    <property type="match status" value="1"/>
</dbReference>
<name>A0ABV4CFA8_9PSEU</name>
<protein>
    <submittedName>
        <fullName evidence="6">CDGSH iron-sulfur domain-containing protein</fullName>
    </submittedName>
</protein>
<dbReference type="SMART" id="SM00704">
    <property type="entry name" value="ZnF_CDGSH"/>
    <property type="match status" value="1"/>
</dbReference>
<sequence length="82" mass="8570">MPSQDPSPDEPPVVIKAVDNGPYQVKVPVRVIDHENNAYDLGPGRTRLLCRCGLSATKPLCDGSHARGGFAAAERADGAGAD</sequence>
<keyword evidence="1" id="KW-0001">2Fe-2S</keyword>
<evidence type="ECO:0000256" key="2">
    <source>
        <dbReference type="ARBA" id="ARBA00022723"/>
    </source>
</evidence>
<keyword evidence="3" id="KW-0408">Iron</keyword>
<evidence type="ECO:0000256" key="4">
    <source>
        <dbReference type="ARBA" id="ARBA00023014"/>
    </source>
</evidence>
<evidence type="ECO:0000259" key="5">
    <source>
        <dbReference type="SMART" id="SM00704"/>
    </source>
</evidence>
<evidence type="ECO:0000313" key="6">
    <source>
        <dbReference type="EMBL" id="MEY8038109.1"/>
    </source>
</evidence>
<keyword evidence="2" id="KW-0479">Metal-binding</keyword>
<accession>A0ABV4CFA8</accession>
<evidence type="ECO:0000313" key="7">
    <source>
        <dbReference type="Proteomes" id="UP001564626"/>
    </source>
</evidence>
<comment type="caution">
    <text evidence="6">The sequence shown here is derived from an EMBL/GenBank/DDBJ whole genome shotgun (WGS) entry which is preliminary data.</text>
</comment>